<gene>
    <name evidence="1" type="ORF">LEP1GSC047_1660</name>
</gene>
<proteinExistence type="predicted"/>
<evidence type="ECO:0000313" key="2">
    <source>
        <dbReference type="Proteomes" id="UP000018719"/>
    </source>
</evidence>
<protein>
    <submittedName>
        <fullName evidence="1">Uncharacterized protein</fullName>
    </submittedName>
</protein>
<dbReference type="EMBL" id="AHMM02000025">
    <property type="protein sequence ID" value="EQA34813.1"/>
    <property type="molecule type" value="Genomic_DNA"/>
</dbReference>
<accession>V6H9I0</accession>
<comment type="caution">
    <text evidence="1">The sequence shown here is derived from an EMBL/GenBank/DDBJ whole genome shotgun (WGS) entry which is preliminary data.</text>
</comment>
<organism evidence="1 2">
    <name type="scientific">Leptospira inadai serovar Lyme str. 10</name>
    <dbReference type="NCBI Taxonomy" id="1049790"/>
    <lineage>
        <taxon>Bacteria</taxon>
        <taxon>Pseudomonadati</taxon>
        <taxon>Spirochaetota</taxon>
        <taxon>Spirochaetia</taxon>
        <taxon>Leptospirales</taxon>
        <taxon>Leptospiraceae</taxon>
        <taxon>Leptospira</taxon>
    </lineage>
</organism>
<sequence length="41" mass="4530">MVFLDYFAEKGKKIIQNGKNPKSNALPSIEFIATLPKGSSF</sequence>
<dbReference type="AlphaFoldDB" id="V6H9I0"/>
<evidence type="ECO:0000313" key="1">
    <source>
        <dbReference type="EMBL" id="EQA34813.1"/>
    </source>
</evidence>
<reference evidence="1 2" key="1">
    <citation type="submission" date="2013-05" db="EMBL/GenBank/DDBJ databases">
        <authorList>
            <person name="Harkins D.M."/>
            <person name="Durkin A.S."/>
            <person name="Brinkac L.M."/>
            <person name="Haft D.H."/>
            <person name="Selengut J.D."/>
            <person name="Sanka R."/>
            <person name="DePew J."/>
            <person name="Purushe J."/>
            <person name="Hartskeerl R.A."/>
            <person name="Ahmed A."/>
            <person name="van der Linden H."/>
            <person name="Goris M.G.A."/>
            <person name="Vinetz J.M."/>
            <person name="Sutton G.G."/>
            <person name="Nierman W.C."/>
            <person name="Fouts D.E."/>
        </authorList>
    </citation>
    <scope>NUCLEOTIDE SEQUENCE [LARGE SCALE GENOMIC DNA]</scope>
    <source>
        <strain evidence="1 2">10</strain>
    </source>
</reference>
<dbReference type="STRING" id="1049790.LEP1GSC047_1660"/>
<dbReference type="Proteomes" id="UP000018719">
    <property type="component" value="Unassembled WGS sequence"/>
</dbReference>
<name>V6H9I0_9LEPT</name>